<reference evidence="1" key="1">
    <citation type="submission" date="2018-12" db="EMBL/GenBank/DDBJ databases">
        <title>Draft genome sequence of Flaovobacterium columnare BGFS27 isolated from channel catfish in Alabama.</title>
        <authorList>
            <person name="Cai W."/>
            <person name="Arias C."/>
        </authorList>
    </citation>
    <scope>NUCLEOTIDE SEQUENCE [LARGE SCALE GENOMIC DNA]</scope>
    <source>
        <strain evidence="1">BGFS27</strain>
    </source>
</reference>
<dbReference type="AlphaFoldDB" id="A0AA94F5M7"/>
<dbReference type="Gene3D" id="2.10.109.10">
    <property type="entry name" value="Umud Fragment, subunit A"/>
    <property type="match status" value="1"/>
</dbReference>
<dbReference type="RefSeq" id="WP_127822259.1">
    <property type="nucleotide sequence ID" value="NZ_RWGX02000005.1"/>
</dbReference>
<name>A0AA94F5M7_9FLAO</name>
<dbReference type="EMBL" id="RWGX01000004">
    <property type="protein sequence ID" value="RVU88715.1"/>
    <property type="molecule type" value="Genomic_DNA"/>
</dbReference>
<evidence type="ECO:0008006" key="2">
    <source>
        <dbReference type="Google" id="ProtNLM"/>
    </source>
</evidence>
<dbReference type="InterPro" id="IPR010982">
    <property type="entry name" value="Lambda_DNA-bd_dom_sf"/>
</dbReference>
<protein>
    <recommendedName>
        <fullName evidence="2">Peptidase S24/S26A/S26B/S26C domain-containing protein</fullName>
    </recommendedName>
</protein>
<comment type="caution">
    <text evidence="1">The sequence shown here is derived from an EMBL/GenBank/DDBJ whole genome shotgun (WGS) entry which is preliminary data.</text>
</comment>
<accession>A0AA94F5M7</accession>
<evidence type="ECO:0000313" key="1">
    <source>
        <dbReference type="EMBL" id="RVU88715.1"/>
    </source>
</evidence>
<proteinExistence type="predicted"/>
<gene>
    <name evidence="1" type="ORF">EJB19_11340</name>
</gene>
<dbReference type="GO" id="GO:0003677">
    <property type="term" value="F:DNA binding"/>
    <property type="evidence" value="ECO:0007669"/>
    <property type="project" value="InterPro"/>
</dbReference>
<dbReference type="Gene3D" id="1.10.260.40">
    <property type="entry name" value="lambda repressor-like DNA-binding domains"/>
    <property type="match status" value="1"/>
</dbReference>
<sequence length="229" mass="25812">MNNILEVFSKVSENEGLTITKLESKIGASKGVLSRAIANNTDIQSKWLLKLVENYPHYNPEWLLTGNGDMLKSDTNEGGQKRNLIPLYEDVETIGGTQQTAGLNATFNSSVKIDAGDWFNGATAAIRHYGDSMIEYESGCTLVIRELTDKNEIIWGRNYVVETDEMRITKKIANYDDEYIMCYSTNYDTYPDGTLIHQPIKIKKSNIRHLSRVLGCVNKEESTGKVRFV</sequence>
<organism evidence="1">
    <name type="scientific">Flavobacterium columnare</name>
    <dbReference type="NCBI Taxonomy" id="996"/>
    <lineage>
        <taxon>Bacteria</taxon>
        <taxon>Pseudomonadati</taxon>
        <taxon>Bacteroidota</taxon>
        <taxon>Flavobacteriia</taxon>
        <taxon>Flavobacteriales</taxon>
        <taxon>Flavobacteriaceae</taxon>
        <taxon>Flavobacterium</taxon>
    </lineage>
</organism>